<organism evidence="4 5">
    <name type="scientific">Candidatus Carbonibacillus altaicus</name>
    <dbReference type="NCBI Taxonomy" id="2163959"/>
    <lineage>
        <taxon>Bacteria</taxon>
        <taxon>Bacillati</taxon>
        <taxon>Bacillota</taxon>
        <taxon>Bacilli</taxon>
        <taxon>Bacillales</taxon>
        <taxon>Candidatus Carbonibacillus</taxon>
    </lineage>
</organism>
<feature type="domain" description="HTH merR-type" evidence="3">
    <location>
        <begin position="5"/>
        <end position="73"/>
    </location>
</feature>
<reference evidence="5" key="1">
    <citation type="journal article" date="2018" name="Sci. Rep.">
        <title>Lignite coal burning seam in the remote Altai Mountains harbors a hydrogen-driven thermophilic microbial community.</title>
        <authorList>
            <person name="Kadnikov V.V."/>
            <person name="Mardanov A.V."/>
            <person name="Ivasenko D.A."/>
            <person name="Antsiferov D.V."/>
            <person name="Beletsky A.V."/>
            <person name="Karnachuk O.V."/>
            <person name="Ravin N.V."/>
        </authorList>
    </citation>
    <scope>NUCLEOTIDE SEQUENCE [LARGE SCALE GENOMIC DNA]</scope>
</reference>
<name>A0A2R6XXB9_9BACL</name>
<protein>
    <submittedName>
        <fullName evidence="4">Putative transcriptional regulator LiuR of leucine degradation pathway, MerR family</fullName>
    </submittedName>
</protein>
<dbReference type="Proteomes" id="UP000244338">
    <property type="component" value="Unassembled WGS sequence"/>
</dbReference>
<evidence type="ECO:0000256" key="1">
    <source>
        <dbReference type="ARBA" id="ARBA00023125"/>
    </source>
</evidence>
<dbReference type="InterPro" id="IPR000551">
    <property type="entry name" value="MerR-type_HTH_dom"/>
</dbReference>
<dbReference type="InterPro" id="IPR047057">
    <property type="entry name" value="MerR_fam"/>
</dbReference>
<dbReference type="CDD" id="cd04776">
    <property type="entry name" value="HTH_GnyR"/>
    <property type="match status" value="1"/>
</dbReference>
<evidence type="ECO:0000313" key="4">
    <source>
        <dbReference type="EMBL" id="PTQ55063.1"/>
    </source>
</evidence>
<dbReference type="InterPro" id="IPR009061">
    <property type="entry name" value="DNA-bd_dom_put_sf"/>
</dbReference>
<dbReference type="PANTHER" id="PTHR30204:SF58">
    <property type="entry name" value="HTH-TYPE TRANSCRIPTIONAL REGULATOR YFMP"/>
    <property type="match status" value="1"/>
</dbReference>
<gene>
    <name evidence="4" type="ORF">BSOLF_0767</name>
</gene>
<dbReference type="Pfam" id="PF13411">
    <property type="entry name" value="MerR_1"/>
    <property type="match status" value="1"/>
</dbReference>
<feature type="coiled-coil region" evidence="2">
    <location>
        <begin position="88"/>
        <end position="129"/>
    </location>
</feature>
<dbReference type="Gene3D" id="1.10.1660.10">
    <property type="match status" value="1"/>
</dbReference>
<dbReference type="GO" id="GO:0003677">
    <property type="term" value="F:DNA binding"/>
    <property type="evidence" value="ECO:0007669"/>
    <property type="project" value="UniProtKB-KW"/>
</dbReference>
<dbReference type="AlphaFoldDB" id="A0A2R6XXB9"/>
<proteinExistence type="predicted"/>
<dbReference type="GO" id="GO:0003700">
    <property type="term" value="F:DNA-binding transcription factor activity"/>
    <property type="evidence" value="ECO:0007669"/>
    <property type="project" value="InterPro"/>
</dbReference>
<accession>A0A2R6XXB9</accession>
<evidence type="ECO:0000256" key="2">
    <source>
        <dbReference type="SAM" id="Coils"/>
    </source>
</evidence>
<dbReference type="PANTHER" id="PTHR30204">
    <property type="entry name" value="REDOX-CYCLING DRUG-SENSING TRANSCRIPTIONAL ACTIVATOR SOXR"/>
    <property type="match status" value="1"/>
</dbReference>
<evidence type="ECO:0000313" key="5">
    <source>
        <dbReference type="Proteomes" id="UP000244338"/>
    </source>
</evidence>
<dbReference type="SMART" id="SM00422">
    <property type="entry name" value="HTH_MERR"/>
    <property type="match status" value="1"/>
</dbReference>
<comment type="caution">
    <text evidence="4">The sequence shown here is derived from an EMBL/GenBank/DDBJ whole genome shotgun (WGS) entry which is preliminary data.</text>
</comment>
<dbReference type="PROSITE" id="PS50937">
    <property type="entry name" value="HTH_MERR_2"/>
    <property type="match status" value="1"/>
</dbReference>
<sequence length="135" mass="15920">MLQGGYTISDLVREFGVTARTIRYYEEIGLLKPHRTAGQQRIYSRRDRARLKLILRGKLLGFSLQEIAELIQLYEIDPTARRQYEEGLKLAHKHLAEIRRRIEELKHLEEDLVEAIQQTEAEYQKLIADEGHQKH</sequence>
<keyword evidence="1" id="KW-0238">DNA-binding</keyword>
<dbReference type="EMBL" id="PEBX01000212">
    <property type="protein sequence ID" value="PTQ55063.1"/>
    <property type="molecule type" value="Genomic_DNA"/>
</dbReference>
<evidence type="ECO:0000259" key="3">
    <source>
        <dbReference type="PROSITE" id="PS50937"/>
    </source>
</evidence>
<dbReference type="SUPFAM" id="SSF46955">
    <property type="entry name" value="Putative DNA-binding domain"/>
    <property type="match status" value="1"/>
</dbReference>
<keyword evidence="2" id="KW-0175">Coiled coil</keyword>
<dbReference type="PRINTS" id="PR00040">
    <property type="entry name" value="HTHMERR"/>
</dbReference>